<accession>A0A507B9I0</accession>
<evidence type="ECO:0000259" key="3">
    <source>
        <dbReference type="PROSITE" id="PS50048"/>
    </source>
</evidence>
<dbReference type="AlphaFoldDB" id="A0A507B9I0"/>
<dbReference type="EMBL" id="SKBQ01000032">
    <property type="protein sequence ID" value="TPX13711.1"/>
    <property type="molecule type" value="Genomic_DNA"/>
</dbReference>
<organism evidence="4 5">
    <name type="scientific">Thyridium curvatum</name>
    <dbReference type="NCBI Taxonomy" id="1093900"/>
    <lineage>
        <taxon>Eukaryota</taxon>
        <taxon>Fungi</taxon>
        <taxon>Dikarya</taxon>
        <taxon>Ascomycota</taxon>
        <taxon>Pezizomycotina</taxon>
        <taxon>Sordariomycetes</taxon>
        <taxon>Sordariomycetidae</taxon>
        <taxon>Thyridiales</taxon>
        <taxon>Thyridiaceae</taxon>
        <taxon>Thyridium</taxon>
    </lineage>
</organism>
<dbReference type="PROSITE" id="PS00463">
    <property type="entry name" value="ZN2_CY6_FUNGAL_1"/>
    <property type="match status" value="1"/>
</dbReference>
<evidence type="ECO:0000313" key="5">
    <source>
        <dbReference type="Proteomes" id="UP000319257"/>
    </source>
</evidence>
<dbReference type="Gene3D" id="4.10.240.10">
    <property type="entry name" value="Zn(2)-C6 fungal-type DNA-binding domain"/>
    <property type="match status" value="1"/>
</dbReference>
<keyword evidence="1" id="KW-0539">Nucleus</keyword>
<dbReference type="Pfam" id="PF00172">
    <property type="entry name" value="Zn_clus"/>
    <property type="match status" value="1"/>
</dbReference>
<dbReference type="PANTHER" id="PTHR37534">
    <property type="entry name" value="TRANSCRIPTIONAL ACTIVATOR PROTEIN UGA3"/>
    <property type="match status" value="1"/>
</dbReference>
<dbReference type="GO" id="GO:0045944">
    <property type="term" value="P:positive regulation of transcription by RNA polymerase II"/>
    <property type="evidence" value="ECO:0007669"/>
    <property type="project" value="TreeGrafter"/>
</dbReference>
<dbReference type="PANTHER" id="PTHR37534:SF44">
    <property type="entry name" value="ZN(II)2CYS6 TRANSCRIPTION FACTOR (EUROFUNG)"/>
    <property type="match status" value="1"/>
</dbReference>
<keyword evidence="5" id="KW-1185">Reference proteome</keyword>
<dbReference type="GO" id="GO:0000976">
    <property type="term" value="F:transcription cis-regulatory region binding"/>
    <property type="evidence" value="ECO:0007669"/>
    <property type="project" value="TreeGrafter"/>
</dbReference>
<dbReference type="GeneID" id="41973361"/>
<dbReference type="SUPFAM" id="SSF57701">
    <property type="entry name" value="Zn2/Cys6 DNA-binding domain"/>
    <property type="match status" value="1"/>
</dbReference>
<dbReference type="InParanoid" id="A0A507B9I0"/>
<evidence type="ECO:0000313" key="4">
    <source>
        <dbReference type="EMBL" id="TPX13711.1"/>
    </source>
</evidence>
<sequence>MHRSRGGCQNCKKRKRRCDESRPACQACQKRGLECRGYDVVLRWTNGIASRGRLAGATTFATAAESSSAASARSDSAAPQQHQDGAAVATAPVALSPHEARLSDAPATAPHEDGSSFDGNWASPAITATSYEGAPGPGSSNRDDCSPYAQSTPISGPDNTKQELFDRFELELVEANTSGGPRASLLHPVISSGFQRLYATRTGSWLEPYMAAMAQESDALFHVLVAIQAFLEDGLTVSSMDFIDQALQKFRLELAQPRNARTRATMTAGLLVCTIQLIAGLYRLGGDMDQLPSDLDLRDAHALHTVEVLAVMDMPVFVVGRTSPSIGVWQRLRAVQNRQRHGGQQHGGEGEGEGAPGGVEQISGVPRSLLDVFARIPEGPSGEVERDLWYWEGEIGEIPQSHLWDAWRYSGMLSIRHQRRLRAKAGEREALREGGSGGAGGKAPLPADSVLLCRLISSMDSLLQSLDRPEYGHLLVFNSMRYPLVAASLQVSLLEAYPDWKMLLKRVRSRFSEMDSTGVGVMDVLSELLDEVWKSGVDDFDIDKAAMSRGVEIALF</sequence>
<name>A0A507B9I0_9PEZI</name>
<reference evidence="4 5" key="1">
    <citation type="submission" date="2019-06" db="EMBL/GenBank/DDBJ databases">
        <title>Draft genome sequence of the filamentous fungus Phialemoniopsis curvata isolated from diesel fuel.</title>
        <authorList>
            <person name="Varaljay V.A."/>
            <person name="Lyon W.J."/>
            <person name="Crouch A.L."/>
            <person name="Drake C.E."/>
            <person name="Hollomon J.M."/>
            <person name="Nadeau L.J."/>
            <person name="Nunn H.S."/>
            <person name="Stevenson B.S."/>
            <person name="Bojanowski C.L."/>
            <person name="Crookes-Goodson W.J."/>
        </authorList>
    </citation>
    <scope>NUCLEOTIDE SEQUENCE [LARGE SCALE GENOMIC DNA]</scope>
    <source>
        <strain evidence="4 5">D216</strain>
    </source>
</reference>
<dbReference type="InterPro" id="IPR036864">
    <property type="entry name" value="Zn2-C6_fun-type_DNA-bd_sf"/>
</dbReference>
<dbReference type="CDD" id="cd00067">
    <property type="entry name" value="GAL4"/>
    <property type="match status" value="1"/>
</dbReference>
<dbReference type="RefSeq" id="XP_030995422.1">
    <property type="nucleotide sequence ID" value="XM_031140488.1"/>
</dbReference>
<dbReference type="SMART" id="SM00066">
    <property type="entry name" value="GAL4"/>
    <property type="match status" value="1"/>
</dbReference>
<evidence type="ECO:0000256" key="2">
    <source>
        <dbReference type="SAM" id="MobiDB-lite"/>
    </source>
</evidence>
<proteinExistence type="predicted"/>
<feature type="region of interest" description="Disordered" evidence="2">
    <location>
        <begin position="337"/>
        <end position="360"/>
    </location>
</feature>
<evidence type="ECO:0000256" key="1">
    <source>
        <dbReference type="ARBA" id="ARBA00023242"/>
    </source>
</evidence>
<dbReference type="InterPro" id="IPR001138">
    <property type="entry name" value="Zn2Cys6_DnaBD"/>
</dbReference>
<dbReference type="GO" id="GO:0000981">
    <property type="term" value="F:DNA-binding transcription factor activity, RNA polymerase II-specific"/>
    <property type="evidence" value="ECO:0007669"/>
    <property type="project" value="InterPro"/>
</dbReference>
<protein>
    <recommendedName>
        <fullName evidence="3">Zn(2)-C6 fungal-type domain-containing protein</fullName>
    </recommendedName>
</protein>
<feature type="region of interest" description="Disordered" evidence="2">
    <location>
        <begin position="99"/>
        <end position="160"/>
    </location>
</feature>
<dbReference type="OrthoDB" id="3251668at2759"/>
<dbReference type="GO" id="GO:0005634">
    <property type="term" value="C:nucleus"/>
    <property type="evidence" value="ECO:0007669"/>
    <property type="project" value="TreeGrafter"/>
</dbReference>
<dbReference type="PROSITE" id="PS50048">
    <property type="entry name" value="ZN2_CY6_FUNGAL_2"/>
    <property type="match status" value="1"/>
</dbReference>
<dbReference type="Proteomes" id="UP000319257">
    <property type="component" value="Unassembled WGS sequence"/>
</dbReference>
<dbReference type="GO" id="GO:0008270">
    <property type="term" value="F:zinc ion binding"/>
    <property type="evidence" value="ECO:0007669"/>
    <property type="project" value="InterPro"/>
</dbReference>
<feature type="domain" description="Zn(2)-C6 fungal-type" evidence="3">
    <location>
        <begin position="7"/>
        <end position="35"/>
    </location>
</feature>
<gene>
    <name evidence="4" type="ORF">E0L32_005914</name>
</gene>
<comment type="caution">
    <text evidence="4">The sequence shown here is derived from an EMBL/GenBank/DDBJ whole genome shotgun (WGS) entry which is preliminary data.</text>
</comment>
<dbReference type="STRING" id="1093900.A0A507B9I0"/>
<feature type="compositionally biased region" description="Polar residues" evidence="2">
    <location>
        <begin position="148"/>
        <end position="159"/>
    </location>
</feature>